<keyword evidence="1 2" id="KW-0371">Homeobox</keyword>
<dbReference type="OrthoDB" id="342730at2759"/>
<proteinExistence type="predicted"/>
<dbReference type="InterPro" id="IPR009057">
    <property type="entry name" value="Homeodomain-like_sf"/>
</dbReference>
<dbReference type="EMBL" id="CAJNOQ010002481">
    <property type="protein sequence ID" value="CAF0960799.1"/>
    <property type="molecule type" value="Genomic_DNA"/>
</dbReference>
<name>A0A814DYM0_9BILA</name>
<dbReference type="Proteomes" id="UP000663829">
    <property type="component" value="Unassembled WGS sequence"/>
</dbReference>
<dbReference type="SUPFAM" id="SSF54236">
    <property type="entry name" value="Ubiquitin-like"/>
    <property type="match status" value="1"/>
</dbReference>
<comment type="subcellular location">
    <subcellularLocation>
        <location evidence="1 2">Nucleus</location>
    </subcellularLocation>
</comment>
<dbReference type="PROSITE" id="PS50071">
    <property type="entry name" value="HOMEOBOX_2"/>
    <property type="match status" value="1"/>
</dbReference>
<dbReference type="EMBL" id="CAJOBC010002480">
    <property type="protein sequence ID" value="CAF3735297.1"/>
    <property type="molecule type" value="Genomic_DNA"/>
</dbReference>
<gene>
    <name evidence="4" type="ORF">GPM918_LOCUS11741</name>
    <name evidence="5" type="ORF">SRO942_LOCUS11737</name>
</gene>
<dbReference type="GO" id="GO:0005634">
    <property type="term" value="C:nucleus"/>
    <property type="evidence" value="ECO:0007669"/>
    <property type="project" value="UniProtKB-SubCell"/>
</dbReference>
<protein>
    <recommendedName>
        <fullName evidence="3">Homeobox domain-containing protein</fullName>
    </recommendedName>
</protein>
<dbReference type="AlphaFoldDB" id="A0A814DYM0"/>
<keyword evidence="1 2" id="KW-0539">Nucleus</keyword>
<dbReference type="Gene3D" id="1.10.10.60">
    <property type="entry name" value="Homeodomain-like"/>
    <property type="match status" value="1"/>
</dbReference>
<feature type="domain" description="Homeobox" evidence="3">
    <location>
        <begin position="438"/>
        <end position="498"/>
    </location>
</feature>
<feature type="non-terminal residue" evidence="4">
    <location>
        <position position="1"/>
    </location>
</feature>
<dbReference type="SMART" id="SM00389">
    <property type="entry name" value="HOX"/>
    <property type="match status" value="1"/>
</dbReference>
<evidence type="ECO:0000313" key="5">
    <source>
        <dbReference type="EMBL" id="CAF3735297.1"/>
    </source>
</evidence>
<dbReference type="InterPro" id="IPR029071">
    <property type="entry name" value="Ubiquitin-like_domsf"/>
</dbReference>
<dbReference type="Pfam" id="PF00240">
    <property type="entry name" value="ubiquitin"/>
    <property type="match status" value="1"/>
</dbReference>
<evidence type="ECO:0000256" key="2">
    <source>
        <dbReference type="RuleBase" id="RU000682"/>
    </source>
</evidence>
<evidence type="ECO:0000256" key="1">
    <source>
        <dbReference type="PROSITE-ProRule" id="PRU00108"/>
    </source>
</evidence>
<keyword evidence="1 2" id="KW-0238">DNA-binding</keyword>
<accession>A0A814DYM0</accession>
<feature type="DNA-binding region" description="Homeobox" evidence="1">
    <location>
        <begin position="440"/>
        <end position="499"/>
    </location>
</feature>
<dbReference type="SUPFAM" id="SSF46689">
    <property type="entry name" value="Homeodomain-like"/>
    <property type="match status" value="1"/>
</dbReference>
<dbReference type="InterPro" id="IPR001356">
    <property type="entry name" value="HD"/>
</dbReference>
<dbReference type="CDD" id="cd00086">
    <property type="entry name" value="homeodomain"/>
    <property type="match status" value="1"/>
</dbReference>
<sequence length="589" mass="67691">PSCDVLGTLIICEYCNCAKCTFCNEKHLSDIRTATKTALNLLENTDQEKLKESIQSAYKHVRNEICQQFQNIRQQFDSLLLHKQREILNKLEQNEHTQLQQVQQDITPLETTKFGLSRQINTLDTKSELELLTLLNTSRDLQKKLEQKLINHQAKANQVEISLKFDQDLLVHLNHLCNNFQLNITDGASSPSTSDLSSSAEELRHSLQRISSDNSKIFTLRTFLGREFKVKGYLTDSLSKLKQTLGKQEGIDPVRVTLSKSGNFFEELDDNKLLKDYNCDETTVLMRSLLKRKMNTHSSTIFTDQESSNVNYEDSLQLQYPTWCNYTTRSNSPCYFASTETTSPPSACHFSSDKTHCATIDSTETSYYSSPLQSLENHSFALPDSFSSPLPYHQHLQHPTSTTFLHSFSTIPPSRPCLFSPEMYSVPSIPIGDAFPSSSSQINRANYTRHQLIMLSEIYKRFRYPNSLQKTVIAHHVGVSRDQIRIWFQNKRRKEQLIQKGLAKRTKSDQDCEAGDYRRRLPDNFLQTIFDELHLHRAAPARLPIKRTTTTTKHQENLCLSTEQFGFNPSITTDYFTKPNMTMAFYDTL</sequence>
<dbReference type="Pfam" id="PF00046">
    <property type="entry name" value="Homeodomain"/>
    <property type="match status" value="1"/>
</dbReference>
<dbReference type="GO" id="GO:0003677">
    <property type="term" value="F:DNA binding"/>
    <property type="evidence" value="ECO:0007669"/>
    <property type="project" value="UniProtKB-UniRule"/>
</dbReference>
<organism evidence="4 6">
    <name type="scientific">Didymodactylos carnosus</name>
    <dbReference type="NCBI Taxonomy" id="1234261"/>
    <lineage>
        <taxon>Eukaryota</taxon>
        <taxon>Metazoa</taxon>
        <taxon>Spiralia</taxon>
        <taxon>Gnathifera</taxon>
        <taxon>Rotifera</taxon>
        <taxon>Eurotatoria</taxon>
        <taxon>Bdelloidea</taxon>
        <taxon>Philodinida</taxon>
        <taxon>Philodinidae</taxon>
        <taxon>Didymodactylos</taxon>
    </lineage>
</organism>
<evidence type="ECO:0000259" key="3">
    <source>
        <dbReference type="PROSITE" id="PS50071"/>
    </source>
</evidence>
<dbReference type="Gene3D" id="3.10.20.90">
    <property type="entry name" value="Phosphatidylinositol 3-kinase Catalytic Subunit, Chain A, domain 1"/>
    <property type="match status" value="1"/>
</dbReference>
<comment type="caution">
    <text evidence="4">The sequence shown here is derived from an EMBL/GenBank/DDBJ whole genome shotgun (WGS) entry which is preliminary data.</text>
</comment>
<evidence type="ECO:0000313" key="4">
    <source>
        <dbReference type="EMBL" id="CAF0960799.1"/>
    </source>
</evidence>
<evidence type="ECO:0000313" key="6">
    <source>
        <dbReference type="Proteomes" id="UP000663829"/>
    </source>
</evidence>
<keyword evidence="6" id="KW-1185">Reference proteome</keyword>
<dbReference type="InterPro" id="IPR000626">
    <property type="entry name" value="Ubiquitin-like_dom"/>
</dbReference>
<dbReference type="Proteomes" id="UP000681722">
    <property type="component" value="Unassembled WGS sequence"/>
</dbReference>
<reference evidence="4" key="1">
    <citation type="submission" date="2021-02" db="EMBL/GenBank/DDBJ databases">
        <authorList>
            <person name="Nowell W R."/>
        </authorList>
    </citation>
    <scope>NUCLEOTIDE SEQUENCE</scope>
</reference>